<evidence type="ECO:0000313" key="2">
    <source>
        <dbReference type="EMBL" id="KAJ7784239.1"/>
    </source>
</evidence>
<feature type="compositionally biased region" description="Basic and acidic residues" evidence="1">
    <location>
        <begin position="317"/>
        <end position="331"/>
    </location>
</feature>
<comment type="caution">
    <text evidence="2">The sequence shown here is derived from an EMBL/GenBank/DDBJ whole genome shotgun (WGS) entry which is preliminary data.</text>
</comment>
<dbReference type="Proteomes" id="UP001215598">
    <property type="component" value="Unassembled WGS sequence"/>
</dbReference>
<proteinExistence type="predicted"/>
<evidence type="ECO:0008006" key="4">
    <source>
        <dbReference type="Google" id="ProtNLM"/>
    </source>
</evidence>
<feature type="compositionally biased region" description="Basic and acidic residues" evidence="1">
    <location>
        <begin position="969"/>
        <end position="985"/>
    </location>
</feature>
<protein>
    <recommendedName>
        <fullName evidence="4">Transposase</fullName>
    </recommendedName>
</protein>
<organism evidence="2 3">
    <name type="scientific">Mycena metata</name>
    <dbReference type="NCBI Taxonomy" id="1033252"/>
    <lineage>
        <taxon>Eukaryota</taxon>
        <taxon>Fungi</taxon>
        <taxon>Dikarya</taxon>
        <taxon>Basidiomycota</taxon>
        <taxon>Agaricomycotina</taxon>
        <taxon>Agaricomycetes</taxon>
        <taxon>Agaricomycetidae</taxon>
        <taxon>Agaricales</taxon>
        <taxon>Marasmiineae</taxon>
        <taxon>Mycenaceae</taxon>
        <taxon>Mycena</taxon>
    </lineage>
</organism>
<accession>A0AAD7KF50</accession>
<keyword evidence="3" id="KW-1185">Reference proteome</keyword>
<reference evidence="2" key="1">
    <citation type="submission" date="2023-03" db="EMBL/GenBank/DDBJ databases">
        <title>Massive genome expansion in bonnet fungi (Mycena s.s.) driven by repeated elements and novel gene families across ecological guilds.</title>
        <authorList>
            <consortium name="Lawrence Berkeley National Laboratory"/>
            <person name="Harder C.B."/>
            <person name="Miyauchi S."/>
            <person name="Viragh M."/>
            <person name="Kuo A."/>
            <person name="Thoen E."/>
            <person name="Andreopoulos B."/>
            <person name="Lu D."/>
            <person name="Skrede I."/>
            <person name="Drula E."/>
            <person name="Henrissat B."/>
            <person name="Morin E."/>
            <person name="Kohler A."/>
            <person name="Barry K."/>
            <person name="LaButti K."/>
            <person name="Morin E."/>
            <person name="Salamov A."/>
            <person name="Lipzen A."/>
            <person name="Mereny Z."/>
            <person name="Hegedus B."/>
            <person name="Baldrian P."/>
            <person name="Stursova M."/>
            <person name="Weitz H."/>
            <person name="Taylor A."/>
            <person name="Grigoriev I.V."/>
            <person name="Nagy L.G."/>
            <person name="Martin F."/>
            <person name="Kauserud H."/>
        </authorList>
    </citation>
    <scope>NUCLEOTIDE SEQUENCE</scope>
    <source>
        <strain evidence="2">CBHHK182m</strain>
    </source>
</reference>
<sequence>MKECGTPGVPSFYALRKMQATLTKDVGLKPRHHTSALGNQFYMNHPIDLIRLDFANPLVRDSMHFYPEITSTVSEFWQAAKYVEEIDLDELSPMWADWVSSPYRHFYVKELAQCRDGTFVVPIKWIVFQGLVHAEVYQATREEVSLQLKSRTLLIFGDNIVLRILASNLECNALDLSQTGEIKFSGMSPHVFHPVRAIAAGRPVFVLRIMPWADDVSGNRSKQYNAHMNMYFANVNLPHKKLAQEYFVRFCSTSPHASALEQFDALAEDWSPSWTAAYDCVLQREIMFQVHAHLLPADNPQQAESCSTSGSNSTWWCREDKSGGSDSHRETDEGYHALFGTVEVRTPEETVKSIKSHIKAACLGVAQTVADLQTETGVKDKISTHWIKLLLEKARTIQQERVYDPNTRDARLSDRTIKGEERKIIKNALITEIQEELFKWVIMQPKDRYDKLVKKLDPDPQLRPGDHYNVLLRVRGLDPHRDSPCEILHTILLGEDKYVWHETNKRWNDDQGQLFADRLQSASTDGLSVPPLRAAYMVQYKNSLIGKHFKSLQQLAVFQLDDQLCSPQLFNLWKANGELGALLWYPEIKNMPQYLADLQVVVDNVLDNWAIVDPTRILNKFKLHVLPHTPEHVRRFGPAPIFATEVFECWNAVFRLCSVLSNHQAPSLDISTTIADMERFKHQVSGGWWRPESTGNWIQAGVHIRTFLTRNKQLQRRLGWTDPDLIKPGSAKLMPKKRRNCSTWKIALAEHWNEETNEHGHGCMWDRCKYVVSKAGDICAPGSWVFFRSNTTDAMDDGLEVIAGRILNTFLPENHTSSLNSLTIIEQFKVSDTKDPHLNMPLLLRAGRTLVASAKDILFKFNAQHDCHHCKCPFTDVAGPRQERQASKLTRRVVSHNEDDRYHLNMHGLHNAHLIRETLPRELTAPEPCFSDCRSKHNEFAAALRETGPAKRAETVAKTQATKQRNKRDKVEKLAGAQERGEDIS</sequence>
<dbReference type="AlphaFoldDB" id="A0AAD7KF50"/>
<name>A0AAD7KF50_9AGAR</name>
<dbReference type="PANTHER" id="PTHR31912:SF34">
    <property type="entry name" value="NOTOCHORD-RELATED PROTEIN"/>
    <property type="match status" value="1"/>
</dbReference>
<dbReference type="EMBL" id="JARKIB010000002">
    <property type="protein sequence ID" value="KAJ7784239.1"/>
    <property type="molecule type" value="Genomic_DNA"/>
</dbReference>
<evidence type="ECO:0000313" key="3">
    <source>
        <dbReference type="Proteomes" id="UP001215598"/>
    </source>
</evidence>
<feature type="compositionally biased region" description="Polar residues" evidence="1">
    <location>
        <begin position="300"/>
        <end position="315"/>
    </location>
</feature>
<feature type="region of interest" description="Disordered" evidence="1">
    <location>
        <begin position="300"/>
        <end position="331"/>
    </location>
</feature>
<evidence type="ECO:0000256" key="1">
    <source>
        <dbReference type="SAM" id="MobiDB-lite"/>
    </source>
</evidence>
<gene>
    <name evidence="2" type="ORF">B0H16DRAFT_1295984</name>
</gene>
<dbReference type="PANTHER" id="PTHR31912">
    <property type="entry name" value="IP13529P"/>
    <property type="match status" value="1"/>
</dbReference>
<feature type="region of interest" description="Disordered" evidence="1">
    <location>
        <begin position="946"/>
        <end position="985"/>
    </location>
</feature>